<dbReference type="Gene3D" id="2.150.10.10">
    <property type="entry name" value="Serralysin-like metalloprotease, C-terminal"/>
    <property type="match status" value="1"/>
</dbReference>
<evidence type="ECO:0000313" key="5">
    <source>
        <dbReference type="EMBL" id="ROU10318.1"/>
    </source>
</evidence>
<accession>A0A3N2RS82</accession>
<evidence type="ECO:0000256" key="3">
    <source>
        <dbReference type="ARBA" id="ARBA00022837"/>
    </source>
</evidence>
<reference evidence="5 6" key="1">
    <citation type="submission" date="2018-10" db="EMBL/GenBank/DDBJ databases">
        <title>Horizontal transference of carbapenem resistance between Klebsiella pneumoniae and Kluyvera ascorbata during abdominal infection: a case report.</title>
        <authorList>
            <person name="Raro O.H.F."/>
            <person name="Lima-Morales D."/>
            <person name="Barth A.L."/>
            <person name="Paim T.G.S."/>
            <person name="Mott M.P."/>
            <person name="Riche C.V.W."/>
            <person name="Teixeira U.F."/>
            <person name="Waechter F."/>
            <person name="Dias C.A.G."/>
        </authorList>
    </citation>
    <scope>NUCLEOTIDE SEQUENCE [LARGE SCALE GENOMIC DNA]</scope>
    <source>
        <strain evidence="5 6">OT2</strain>
    </source>
</reference>
<proteinExistence type="predicted"/>
<evidence type="ECO:0000256" key="2">
    <source>
        <dbReference type="ARBA" id="ARBA00022525"/>
    </source>
</evidence>
<organism evidence="5 6">
    <name type="scientific">Kluyvera ascorbata</name>
    <dbReference type="NCBI Taxonomy" id="51288"/>
    <lineage>
        <taxon>Bacteria</taxon>
        <taxon>Pseudomonadati</taxon>
        <taxon>Pseudomonadota</taxon>
        <taxon>Gammaproteobacteria</taxon>
        <taxon>Enterobacterales</taxon>
        <taxon>Enterobacteriaceae</taxon>
        <taxon>Kluyvera</taxon>
    </lineage>
</organism>
<dbReference type="Pfam" id="PF00353">
    <property type="entry name" value="HemolysinCabind"/>
    <property type="match status" value="1"/>
</dbReference>
<dbReference type="Pfam" id="PF06594">
    <property type="entry name" value="HCBP_related"/>
    <property type="match status" value="1"/>
</dbReference>
<gene>
    <name evidence="5" type="ORF">EB837_21975</name>
</gene>
<dbReference type="InterPro" id="IPR011049">
    <property type="entry name" value="Serralysin-like_metalloprot_C"/>
</dbReference>
<dbReference type="OrthoDB" id="1676884at2"/>
<dbReference type="InterPro" id="IPR050557">
    <property type="entry name" value="RTX_toxin/Mannuronan_C5-epim"/>
</dbReference>
<dbReference type="InterPro" id="IPR018511">
    <property type="entry name" value="Hemolysin-typ_Ca-bd_CS"/>
</dbReference>
<dbReference type="PANTHER" id="PTHR38340">
    <property type="entry name" value="S-LAYER PROTEIN"/>
    <property type="match status" value="1"/>
</dbReference>
<dbReference type="EMBL" id="RHFN01000032">
    <property type="protein sequence ID" value="ROU10318.1"/>
    <property type="molecule type" value="Genomic_DNA"/>
</dbReference>
<keyword evidence="3" id="KW-0106">Calcium</keyword>
<sequence>MSGGTGDDLLDGGNGNDRLTGGAGNDILKGGYGSDVYLFNAGDGQEIISEVYSSSGDSDILRFGSGLQAEDVILQRRENNLIIRFQDSEDNVTVQDYFSASKYRVEHIAFEDGTDWLVEDILNHLEDGIPLPISAPADAPLSLQRVCQEIVAFMSDGEGGEEDCAGIAPTLSTSRTSVSSLMNY</sequence>
<dbReference type="GO" id="GO:0005509">
    <property type="term" value="F:calcium ion binding"/>
    <property type="evidence" value="ECO:0007669"/>
    <property type="project" value="InterPro"/>
</dbReference>
<keyword evidence="2" id="KW-0964">Secreted</keyword>
<dbReference type="GO" id="GO:0005576">
    <property type="term" value="C:extracellular region"/>
    <property type="evidence" value="ECO:0007669"/>
    <property type="project" value="UniProtKB-SubCell"/>
</dbReference>
<feature type="domain" description="Haemolysin-type calcium binding-related" evidence="4">
    <location>
        <begin position="80"/>
        <end position="118"/>
    </location>
</feature>
<dbReference type="AlphaFoldDB" id="A0A3N2RS82"/>
<dbReference type="InterPro" id="IPR010566">
    <property type="entry name" value="Haemolys_ca-bd"/>
</dbReference>
<comment type="subcellular location">
    <subcellularLocation>
        <location evidence="1">Secreted</location>
    </subcellularLocation>
</comment>
<dbReference type="PANTHER" id="PTHR38340:SF1">
    <property type="entry name" value="S-LAYER PROTEIN"/>
    <property type="match status" value="1"/>
</dbReference>
<dbReference type="SUPFAM" id="SSF51120">
    <property type="entry name" value="beta-Roll"/>
    <property type="match status" value="1"/>
</dbReference>
<dbReference type="PROSITE" id="PS00330">
    <property type="entry name" value="HEMOLYSIN_CALCIUM"/>
    <property type="match status" value="2"/>
</dbReference>
<dbReference type="Proteomes" id="UP000268051">
    <property type="component" value="Unassembled WGS sequence"/>
</dbReference>
<name>A0A3N2RS82_9ENTR</name>
<evidence type="ECO:0000256" key="1">
    <source>
        <dbReference type="ARBA" id="ARBA00004613"/>
    </source>
</evidence>
<dbReference type="InterPro" id="IPR001343">
    <property type="entry name" value="Hemolysn_Ca-bd"/>
</dbReference>
<protein>
    <recommendedName>
        <fullName evidence="4">Haemolysin-type calcium binding-related domain-containing protein</fullName>
    </recommendedName>
</protein>
<evidence type="ECO:0000259" key="4">
    <source>
        <dbReference type="Pfam" id="PF06594"/>
    </source>
</evidence>
<evidence type="ECO:0000313" key="6">
    <source>
        <dbReference type="Proteomes" id="UP000268051"/>
    </source>
</evidence>
<dbReference type="PRINTS" id="PR00313">
    <property type="entry name" value="CABNDNGRPT"/>
</dbReference>
<comment type="caution">
    <text evidence="5">The sequence shown here is derived from an EMBL/GenBank/DDBJ whole genome shotgun (WGS) entry which is preliminary data.</text>
</comment>